<dbReference type="FunFam" id="3.40.50.720:FF:000403">
    <property type="entry name" value="Potassium calcium-activated channel subfamily U member 1"/>
    <property type="match status" value="1"/>
</dbReference>
<evidence type="ECO:0000259" key="12">
    <source>
        <dbReference type="PROSITE" id="PS51201"/>
    </source>
</evidence>
<keyword evidence="6" id="KW-0630">Potassium</keyword>
<evidence type="ECO:0000256" key="5">
    <source>
        <dbReference type="ARBA" id="ARBA00022826"/>
    </source>
</evidence>
<accession>A0A3Q0DZ23</accession>
<keyword evidence="10" id="KW-0407">Ion channel</keyword>
<dbReference type="PANTHER" id="PTHR10027">
    <property type="entry name" value="CALCIUM-ACTIVATED POTASSIUM CHANNEL ALPHA CHAIN"/>
    <property type="match status" value="1"/>
</dbReference>
<feature type="region of interest" description="Disordered" evidence="11">
    <location>
        <begin position="1"/>
        <end position="21"/>
    </location>
</feature>
<dbReference type="InterPro" id="IPR047871">
    <property type="entry name" value="K_chnl_Slo-like"/>
</dbReference>
<dbReference type="PROSITE" id="PS51201">
    <property type="entry name" value="RCK_N"/>
    <property type="match status" value="1"/>
</dbReference>
<evidence type="ECO:0000256" key="7">
    <source>
        <dbReference type="ARBA" id="ARBA00022989"/>
    </source>
</evidence>
<keyword evidence="5" id="KW-0631">Potassium channel</keyword>
<dbReference type="Pfam" id="PF22614">
    <property type="entry name" value="Slo-like_RCK"/>
    <property type="match status" value="1"/>
</dbReference>
<dbReference type="Proteomes" id="UP000189704">
    <property type="component" value="Unplaced"/>
</dbReference>
<evidence type="ECO:0000256" key="11">
    <source>
        <dbReference type="SAM" id="MobiDB-lite"/>
    </source>
</evidence>
<dbReference type="InterPro" id="IPR003148">
    <property type="entry name" value="RCK_N"/>
</dbReference>
<dbReference type="GO" id="GO:0005267">
    <property type="term" value="F:potassium channel activity"/>
    <property type="evidence" value="ECO:0007669"/>
    <property type="project" value="UniProtKB-KW"/>
</dbReference>
<protein>
    <submittedName>
        <fullName evidence="14">Potassium channel subfamily U member 1-like</fullName>
    </submittedName>
</protein>
<keyword evidence="13" id="KW-1185">Reference proteome</keyword>
<evidence type="ECO:0000256" key="8">
    <source>
        <dbReference type="ARBA" id="ARBA00023065"/>
    </source>
</evidence>
<dbReference type="PANTHER" id="PTHR10027:SF23">
    <property type="entry name" value="POTASSIUM CHANNEL SUBFAMILY U MEMBER 1"/>
    <property type="match status" value="1"/>
</dbReference>
<feature type="domain" description="RCK N-terminal" evidence="12">
    <location>
        <begin position="70"/>
        <end position="233"/>
    </location>
</feature>
<sequence>MGRVGKEREWEKPEEKDLKESSTSRCRTVLYEPGQNFDQLDSSGMFHWCKATPLEKVILKRSDKPKHKFQNHIIACVFGDAQSALMGLRNFVMPLRASNYTRQELKDIVFIGSLDYLKREWRFLRNFPRIYILSGSALYSTDLLVANIEQCSMCAVFSRPYHPSSSQILVDTETIMATLNIGALRVSSSVSSSSVPNELHENPKTRRVPILTELKNPSNIHFIEQLGGLEGSLRGTNLHLSTAFSTGTVFSGNFLDSLLATAFYNYHVLELLQMLVTGGISSQLEQHLDKGKFSDITDTNSSITFLSGRTRCKLGLLSLNETILSDIQPRDTFGQLFCGSLNILGILCVGLYRLIDEEELESNPEHRRFVITRPANEFKLLSSDLVFCAIPFSTDCYKRNNIASSENPYEMANIVSLTSETHADINCLPPVDSISKTITQWLHSSDRYMKPRTSCQSEYEQKTLDQSGTRNIESSWILQGNNMKENGKENVNKNEEETSEEEDDYSSYSQPSSKHLQGW</sequence>
<keyword evidence="3" id="KW-0633">Potassium transport</keyword>
<organism evidence="13 14">
    <name type="scientific">Carlito syrichta</name>
    <name type="common">Philippine tarsier</name>
    <name type="synonym">Tarsius syrichta</name>
    <dbReference type="NCBI Taxonomy" id="1868482"/>
    <lineage>
        <taxon>Eukaryota</taxon>
        <taxon>Metazoa</taxon>
        <taxon>Chordata</taxon>
        <taxon>Craniata</taxon>
        <taxon>Vertebrata</taxon>
        <taxon>Euteleostomi</taxon>
        <taxon>Mammalia</taxon>
        <taxon>Eutheria</taxon>
        <taxon>Euarchontoglires</taxon>
        <taxon>Primates</taxon>
        <taxon>Haplorrhini</taxon>
        <taxon>Tarsiiformes</taxon>
        <taxon>Tarsiidae</taxon>
        <taxon>Carlito</taxon>
    </lineage>
</organism>
<dbReference type="OrthoDB" id="10035564at2759"/>
<dbReference type="RefSeq" id="XP_021569354.1">
    <property type="nucleotide sequence ID" value="XM_021713679.1"/>
</dbReference>
<proteinExistence type="predicted"/>
<dbReference type="GeneID" id="103262935"/>
<dbReference type="KEGG" id="csyr:103262935"/>
<keyword evidence="4" id="KW-0812">Transmembrane</keyword>
<evidence type="ECO:0000256" key="2">
    <source>
        <dbReference type="ARBA" id="ARBA00022448"/>
    </source>
</evidence>
<evidence type="ECO:0000256" key="9">
    <source>
        <dbReference type="ARBA" id="ARBA00023136"/>
    </source>
</evidence>
<dbReference type="Pfam" id="PF21014">
    <property type="entry name" value="Slowpoke_C"/>
    <property type="match status" value="1"/>
</dbReference>
<dbReference type="Gene3D" id="3.40.50.720">
    <property type="entry name" value="NAD(P)-binding Rossmann-like Domain"/>
    <property type="match status" value="1"/>
</dbReference>
<evidence type="ECO:0000256" key="10">
    <source>
        <dbReference type="ARBA" id="ARBA00023303"/>
    </source>
</evidence>
<keyword evidence="7" id="KW-1133">Transmembrane helix</keyword>
<dbReference type="InterPro" id="IPR048735">
    <property type="entry name" value="Slowpoke-like_C"/>
</dbReference>
<dbReference type="AlphaFoldDB" id="A0A3Q0DZ23"/>
<evidence type="ECO:0000256" key="4">
    <source>
        <dbReference type="ARBA" id="ARBA00022692"/>
    </source>
</evidence>
<comment type="subcellular location">
    <subcellularLocation>
        <location evidence="1">Membrane</location>
        <topology evidence="1">Multi-pass membrane protein</topology>
    </subcellularLocation>
</comment>
<evidence type="ECO:0000256" key="3">
    <source>
        <dbReference type="ARBA" id="ARBA00022538"/>
    </source>
</evidence>
<evidence type="ECO:0000313" key="13">
    <source>
        <dbReference type="Proteomes" id="UP000189704"/>
    </source>
</evidence>
<feature type="compositionally biased region" description="Polar residues" evidence="11">
    <location>
        <begin position="506"/>
        <end position="519"/>
    </location>
</feature>
<feature type="region of interest" description="Disordered" evidence="11">
    <location>
        <begin position="452"/>
        <end position="519"/>
    </location>
</feature>
<evidence type="ECO:0000313" key="14">
    <source>
        <dbReference type="RefSeq" id="XP_021569354.1"/>
    </source>
</evidence>
<feature type="compositionally biased region" description="Basic and acidic residues" evidence="11">
    <location>
        <begin position="485"/>
        <end position="496"/>
    </location>
</feature>
<keyword evidence="8" id="KW-0406">Ion transport</keyword>
<keyword evidence="9" id="KW-0472">Membrane</keyword>
<evidence type="ECO:0000256" key="6">
    <source>
        <dbReference type="ARBA" id="ARBA00022958"/>
    </source>
</evidence>
<feature type="compositionally biased region" description="Polar residues" evidence="11">
    <location>
        <begin position="453"/>
        <end position="480"/>
    </location>
</feature>
<name>A0A3Q0DZ23_CARSF</name>
<keyword evidence="2" id="KW-0813">Transport</keyword>
<dbReference type="GO" id="GO:0016020">
    <property type="term" value="C:membrane"/>
    <property type="evidence" value="ECO:0007669"/>
    <property type="project" value="UniProtKB-SubCell"/>
</dbReference>
<evidence type="ECO:0000256" key="1">
    <source>
        <dbReference type="ARBA" id="ARBA00004141"/>
    </source>
</evidence>
<reference evidence="14" key="1">
    <citation type="submission" date="2025-08" db="UniProtKB">
        <authorList>
            <consortium name="RefSeq"/>
        </authorList>
    </citation>
    <scope>IDENTIFICATION</scope>
</reference>
<gene>
    <name evidence="14" type="primary">LOC103262935</name>
</gene>